<protein>
    <submittedName>
        <fullName evidence="4">Putative c6 transcription factor</fullName>
    </submittedName>
</protein>
<dbReference type="SUPFAM" id="SSF57701">
    <property type="entry name" value="Zn2/Cys6 DNA-binding domain"/>
    <property type="match status" value="1"/>
</dbReference>
<dbReference type="GO" id="GO:0005634">
    <property type="term" value="C:nucleus"/>
    <property type="evidence" value="ECO:0007669"/>
    <property type="project" value="TreeGrafter"/>
</dbReference>
<dbReference type="Proteomes" id="UP000265631">
    <property type="component" value="Unassembled WGS sequence"/>
</dbReference>
<dbReference type="SMART" id="SM00066">
    <property type="entry name" value="GAL4"/>
    <property type="match status" value="1"/>
</dbReference>
<comment type="caution">
    <text evidence="4">The sequence shown here is derived from an EMBL/GenBank/DDBJ whole genome shotgun (WGS) entry which is preliminary data.</text>
</comment>
<dbReference type="AlphaFoldDB" id="A0A395M5M0"/>
<dbReference type="Gene3D" id="4.10.240.10">
    <property type="entry name" value="Zn(2)-C6 fungal-type DNA-binding domain"/>
    <property type="match status" value="1"/>
</dbReference>
<keyword evidence="1" id="KW-0539">Nucleus</keyword>
<dbReference type="GO" id="GO:0008270">
    <property type="term" value="F:zinc ion binding"/>
    <property type="evidence" value="ECO:0007669"/>
    <property type="project" value="InterPro"/>
</dbReference>
<keyword evidence="5" id="KW-1185">Reference proteome</keyword>
<evidence type="ECO:0000313" key="4">
    <source>
        <dbReference type="EMBL" id="RFN43155.1"/>
    </source>
</evidence>
<evidence type="ECO:0000256" key="2">
    <source>
        <dbReference type="SAM" id="MobiDB-lite"/>
    </source>
</evidence>
<feature type="compositionally biased region" description="Basic residues" evidence="2">
    <location>
        <begin position="72"/>
        <end position="82"/>
    </location>
</feature>
<dbReference type="CDD" id="cd00067">
    <property type="entry name" value="GAL4"/>
    <property type="match status" value="1"/>
</dbReference>
<dbReference type="GO" id="GO:0000981">
    <property type="term" value="F:DNA-binding transcription factor activity, RNA polymerase II-specific"/>
    <property type="evidence" value="ECO:0007669"/>
    <property type="project" value="InterPro"/>
</dbReference>
<gene>
    <name evidence="4" type="ORF">FIE12Z_12606</name>
</gene>
<sequence>MSYPLDREDAEPTTQDPGLTPRSFKACATCRARKVRCIIEDRSPGSKCIQCLKDSRDCIFEPKKRTYDTSTRTRRAREKRARLSAPNKSPSPETGIHDELNIRTSADALLYLSGASTRHNDDAALRSNLGQDASTSAIDQTPSTHNDDVATLRAIDGHSTSGRAQSPPSPCDNPHIQDSMSTFRCRLFYEHIVTPNEALVLVSFFFRNLYPFFPFLPDVYYTSFTRTNPDPDQLRSLFEDDDILLGCIITVSSRYCHLPKCAVGGYERSCDIHNSSWQWTRQQVSRVVFDGVRPRSVLSVVETLLMLAEWLPKPIHAMVENNGQQLGNPAVRESSSKFVSDVILQPAFRTDQVSWTYVGNAFLLLRSIVPNRRICPITKSSNRYLVTLFSCLIMSQSLGRRLSRPGLMTFDDVDLGQISKAFRERNERLALSSRDTGTDLDLSLGISDRPHNAFVELMKLLAQAQHVLHPPTCDGIVEPRPEAFEMPSRLVTLLQHFDTLNNGWRSQFIDLIESNESGMSDLSRLILQLDFDYLRLYEFSIALGTYLKLPGGQRDSFIGTGRNLTDALNNDWEFASNSFAYYVEQSIDAAEGSPDKHTK</sequence>
<dbReference type="GO" id="GO:0045944">
    <property type="term" value="P:positive regulation of transcription by RNA polymerase II"/>
    <property type="evidence" value="ECO:0007669"/>
    <property type="project" value="TreeGrafter"/>
</dbReference>
<dbReference type="InterPro" id="IPR036864">
    <property type="entry name" value="Zn2-C6_fun-type_DNA-bd_sf"/>
</dbReference>
<evidence type="ECO:0000313" key="5">
    <source>
        <dbReference type="Proteomes" id="UP000265631"/>
    </source>
</evidence>
<dbReference type="CDD" id="cd12148">
    <property type="entry name" value="fungal_TF_MHR"/>
    <property type="match status" value="1"/>
</dbReference>
<dbReference type="EMBL" id="PXXK01000637">
    <property type="protein sequence ID" value="RFN43155.1"/>
    <property type="molecule type" value="Genomic_DNA"/>
</dbReference>
<reference evidence="4 5" key="1">
    <citation type="journal article" date="2018" name="PLoS Pathog.">
        <title>Evolution of structural diversity of trichothecenes, a family of toxins produced by plant pathogenic and entomopathogenic fungi.</title>
        <authorList>
            <person name="Proctor R.H."/>
            <person name="McCormick S.P."/>
            <person name="Kim H.S."/>
            <person name="Cardoza R.E."/>
            <person name="Stanley A.M."/>
            <person name="Lindo L."/>
            <person name="Kelly A."/>
            <person name="Brown D.W."/>
            <person name="Lee T."/>
            <person name="Vaughan M.M."/>
            <person name="Alexander N.J."/>
            <person name="Busman M."/>
            <person name="Gutierrez S."/>
        </authorList>
    </citation>
    <scope>NUCLEOTIDE SEQUENCE [LARGE SCALE GENOMIC DNA]</scope>
    <source>
        <strain evidence="4 5">NRRL 13405</strain>
    </source>
</reference>
<feature type="region of interest" description="Disordered" evidence="2">
    <location>
        <begin position="67"/>
        <end position="99"/>
    </location>
</feature>
<evidence type="ECO:0000259" key="3">
    <source>
        <dbReference type="PROSITE" id="PS50048"/>
    </source>
</evidence>
<dbReference type="PANTHER" id="PTHR31644:SF2">
    <property type="entry name" value="TRANSCRIPTIONAL ACTIVATOR ARO80-RELATED"/>
    <property type="match status" value="1"/>
</dbReference>
<proteinExistence type="predicted"/>
<dbReference type="GO" id="GO:0009074">
    <property type="term" value="P:aromatic amino acid family catabolic process"/>
    <property type="evidence" value="ECO:0007669"/>
    <property type="project" value="TreeGrafter"/>
</dbReference>
<organism evidence="4 5">
    <name type="scientific">Fusarium flagelliforme</name>
    <dbReference type="NCBI Taxonomy" id="2675880"/>
    <lineage>
        <taxon>Eukaryota</taxon>
        <taxon>Fungi</taxon>
        <taxon>Dikarya</taxon>
        <taxon>Ascomycota</taxon>
        <taxon>Pezizomycotina</taxon>
        <taxon>Sordariomycetes</taxon>
        <taxon>Hypocreomycetidae</taxon>
        <taxon>Hypocreales</taxon>
        <taxon>Nectriaceae</taxon>
        <taxon>Fusarium</taxon>
        <taxon>Fusarium incarnatum-equiseti species complex</taxon>
    </lineage>
</organism>
<dbReference type="InterPro" id="IPR052780">
    <property type="entry name" value="AAA_Catabolism_Regulators"/>
</dbReference>
<name>A0A395M5M0_9HYPO</name>
<evidence type="ECO:0000256" key="1">
    <source>
        <dbReference type="ARBA" id="ARBA00023242"/>
    </source>
</evidence>
<dbReference type="STRING" id="2594813.A0A395M5M0"/>
<accession>A0A395M5M0</accession>
<dbReference type="InterPro" id="IPR001138">
    <property type="entry name" value="Zn2Cys6_DnaBD"/>
</dbReference>
<dbReference type="PROSITE" id="PS50048">
    <property type="entry name" value="ZN2_CY6_FUNGAL_2"/>
    <property type="match status" value="1"/>
</dbReference>
<feature type="domain" description="Zn(2)-C6 fungal-type" evidence="3">
    <location>
        <begin position="26"/>
        <end position="60"/>
    </location>
</feature>
<dbReference type="PROSITE" id="PS00463">
    <property type="entry name" value="ZN2_CY6_FUNGAL_1"/>
    <property type="match status" value="1"/>
</dbReference>
<dbReference type="PANTHER" id="PTHR31644">
    <property type="entry name" value="TRANSCRIPTIONAL ACTIVATOR ARO80-RELATED"/>
    <property type="match status" value="1"/>
</dbReference>